<feature type="signal peptide" evidence="1">
    <location>
        <begin position="1"/>
        <end position="24"/>
    </location>
</feature>
<keyword evidence="3" id="KW-1185">Reference proteome</keyword>
<sequence>MALVLRVLSAAMFASAVLLTATSAGLNEMTYAVTVSSRLTAGIQETLCAHVQNPTERISLTITLTVGSTNSVILKDTVSKEYYQCINFQVPTVLIRTIAEIQVTLEGQGASMSKKTKVVIEPPGFIHIVQTDKPIYKPGQAGGCPMSVHAGSVEALELSAGCYN</sequence>
<gene>
    <name evidence="2" type="ORF">AMECASPLE_006065</name>
</gene>
<feature type="chain" id="PRO_5047339726" evidence="1">
    <location>
        <begin position="25"/>
        <end position="164"/>
    </location>
</feature>
<evidence type="ECO:0000313" key="3">
    <source>
        <dbReference type="Proteomes" id="UP001469553"/>
    </source>
</evidence>
<dbReference type="Gene3D" id="2.60.40.1930">
    <property type="match status" value="2"/>
</dbReference>
<comment type="caution">
    <text evidence="2">The sequence shown here is derived from an EMBL/GenBank/DDBJ whole genome shotgun (WGS) entry which is preliminary data.</text>
</comment>
<protein>
    <submittedName>
        <fullName evidence="2">Uncharacterized protein</fullName>
    </submittedName>
</protein>
<dbReference type="PANTHER" id="PTHR11412:SF160">
    <property type="entry name" value="ALPHA-2-MACROGLOBULIN-LIKE PROTEIN 1"/>
    <property type="match status" value="1"/>
</dbReference>
<evidence type="ECO:0000313" key="2">
    <source>
        <dbReference type="EMBL" id="MEQ2279106.1"/>
    </source>
</evidence>
<keyword evidence="1" id="KW-0732">Signal</keyword>
<reference evidence="2 3" key="1">
    <citation type="submission" date="2021-06" db="EMBL/GenBank/DDBJ databases">
        <authorList>
            <person name="Palmer J.M."/>
        </authorList>
    </citation>
    <scope>NUCLEOTIDE SEQUENCE [LARGE SCALE GENOMIC DNA]</scope>
    <source>
        <strain evidence="2 3">AS_MEX2019</strain>
        <tissue evidence="2">Muscle</tissue>
    </source>
</reference>
<proteinExistence type="predicted"/>
<name>A0ABV0XCD2_9TELE</name>
<dbReference type="PANTHER" id="PTHR11412">
    <property type="entry name" value="MACROGLOBULIN / COMPLEMENT"/>
    <property type="match status" value="1"/>
</dbReference>
<organism evidence="2 3">
    <name type="scientific">Ameca splendens</name>
    <dbReference type="NCBI Taxonomy" id="208324"/>
    <lineage>
        <taxon>Eukaryota</taxon>
        <taxon>Metazoa</taxon>
        <taxon>Chordata</taxon>
        <taxon>Craniata</taxon>
        <taxon>Vertebrata</taxon>
        <taxon>Euteleostomi</taxon>
        <taxon>Actinopterygii</taxon>
        <taxon>Neopterygii</taxon>
        <taxon>Teleostei</taxon>
        <taxon>Neoteleostei</taxon>
        <taxon>Acanthomorphata</taxon>
        <taxon>Ovalentaria</taxon>
        <taxon>Atherinomorphae</taxon>
        <taxon>Cyprinodontiformes</taxon>
        <taxon>Goodeidae</taxon>
        <taxon>Ameca</taxon>
    </lineage>
</organism>
<evidence type="ECO:0000256" key="1">
    <source>
        <dbReference type="SAM" id="SignalP"/>
    </source>
</evidence>
<dbReference type="Proteomes" id="UP001469553">
    <property type="component" value="Unassembled WGS sequence"/>
</dbReference>
<accession>A0ABV0XCD2</accession>
<dbReference type="EMBL" id="JAHRIP010000287">
    <property type="protein sequence ID" value="MEQ2279106.1"/>
    <property type="molecule type" value="Genomic_DNA"/>
</dbReference>
<dbReference type="InterPro" id="IPR050473">
    <property type="entry name" value="A2M/Complement_sys"/>
</dbReference>